<gene>
    <name evidence="2" type="ORF">PFISCL1PPCAC_9474</name>
</gene>
<evidence type="ECO:0000313" key="2">
    <source>
        <dbReference type="EMBL" id="GMT18177.1"/>
    </source>
</evidence>
<accession>A0AAV5VJB2</accession>
<keyword evidence="1" id="KW-0472">Membrane</keyword>
<sequence>FRSRVLWNYKAWNDRATEFLVKSKWGRRMRIGILAGTVAGYPTLSLLWNGPMVKHTFPLSHPHEQLPAHLQDTVRKEYDHFLEKNARLPKDALYRYHLAKSSEDVDTVAAGSLGVRTGLEAALPYYFQFKTVDEAIDYFKKHYPTTLPYLGEQVPVVWDSDVGRELAAAFVMSAQVAKFVVQRDLYAHDGWAALAQRSISWVTWTTFASIFIYWLHMAAKIFGSTAVSFFGIYGVFVSAAWFANKHWHYLYRYMTDVYADATSARTSFEHCEGGKEYYWKHLKRNRLLRDLHPTLYTKITLSGDVRDMPTALIVRYDHLKDVNEEDDELKAVVEMDD</sequence>
<dbReference type="EMBL" id="BTSY01000003">
    <property type="protein sequence ID" value="GMT18177.1"/>
    <property type="molecule type" value="Genomic_DNA"/>
</dbReference>
<dbReference type="PANTHER" id="PTHR21824:SF4">
    <property type="entry name" value="TRANSMEMBRANE PROTEIN 177"/>
    <property type="match status" value="1"/>
</dbReference>
<feature type="transmembrane region" description="Helical" evidence="1">
    <location>
        <begin position="221"/>
        <end position="243"/>
    </location>
</feature>
<dbReference type="AlphaFoldDB" id="A0AAV5VJB2"/>
<evidence type="ECO:0000313" key="3">
    <source>
        <dbReference type="Proteomes" id="UP001432322"/>
    </source>
</evidence>
<feature type="non-terminal residue" evidence="2">
    <location>
        <position position="1"/>
    </location>
</feature>
<proteinExistence type="predicted"/>
<dbReference type="PANTHER" id="PTHR21824">
    <property type="entry name" value="TRANSMEMBRANE PROTEIN 177"/>
    <property type="match status" value="1"/>
</dbReference>
<comment type="caution">
    <text evidence="2">The sequence shown here is derived from an EMBL/GenBank/DDBJ whole genome shotgun (WGS) entry which is preliminary data.</text>
</comment>
<name>A0AAV5VJB2_9BILA</name>
<keyword evidence="1" id="KW-0812">Transmembrane</keyword>
<organism evidence="2 3">
    <name type="scientific">Pristionchus fissidentatus</name>
    <dbReference type="NCBI Taxonomy" id="1538716"/>
    <lineage>
        <taxon>Eukaryota</taxon>
        <taxon>Metazoa</taxon>
        <taxon>Ecdysozoa</taxon>
        <taxon>Nematoda</taxon>
        <taxon>Chromadorea</taxon>
        <taxon>Rhabditida</taxon>
        <taxon>Rhabditina</taxon>
        <taxon>Diplogasteromorpha</taxon>
        <taxon>Diplogasteroidea</taxon>
        <taxon>Neodiplogasteridae</taxon>
        <taxon>Pristionchus</taxon>
    </lineage>
</organism>
<dbReference type="Proteomes" id="UP001432322">
    <property type="component" value="Unassembled WGS sequence"/>
</dbReference>
<protein>
    <submittedName>
        <fullName evidence="2">Uncharacterized protein</fullName>
    </submittedName>
</protein>
<keyword evidence="1" id="KW-1133">Transmembrane helix</keyword>
<feature type="transmembrane region" description="Helical" evidence="1">
    <location>
        <begin position="198"/>
        <end position="215"/>
    </location>
</feature>
<reference evidence="2" key="1">
    <citation type="submission" date="2023-10" db="EMBL/GenBank/DDBJ databases">
        <title>Genome assembly of Pristionchus species.</title>
        <authorList>
            <person name="Yoshida K."/>
            <person name="Sommer R.J."/>
        </authorList>
    </citation>
    <scope>NUCLEOTIDE SEQUENCE</scope>
    <source>
        <strain evidence="2">RS5133</strain>
    </source>
</reference>
<dbReference type="InterPro" id="IPR026620">
    <property type="entry name" value="TMEM177"/>
</dbReference>
<dbReference type="GO" id="GO:0016020">
    <property type="term" value="C:membrane"/>
    <property type="evidence" value="ECO:0007669"/>
    <property type="project" value="TreeGrafter"/>
</dbReference>
<evidence type="ECO:0000256" key="1">
    <source>
        <dbReference type="SAM" id="Phobius"/>
    </source>
</evidence>
<keyword evidence="3" id="KW-1185">Reference proteome</keyword>